<dbReference type="PANTHER" id="PTHR47572">
    <property type="entry name" value="LIPOPROTEIN-RELATED"/>
    <property type="match status" value="1"/>
</dbReference>
<accession>A0A2D1U334</accession>
<dbReference type="SUPFAM" id="SSF63829">
    <property type="entry name" value="Calcium-dependent phosphotriesterase"/>
    <property type="match status" value="1"/>
</dbReference>
<dbReference type="InterPro" id="IPR011042">
    <property type="entry name" value="6-blade_b-propeller_TolB-like"/>
</dbReference>
<sequence length="304" mass="33719">MNMKIKHFSILAFLLSVSSSTLFAQNLTSHPSNLFAADDAKLVSSDFSFTEGCSVDKKGNVFFTDQPNDKIWKYDTDGKLSIFLDKTGRANGTYFDKKGNLITCADEKGQLWSVSPSGKVKVLINNFNGKQFNGPNDIWIHPNGDLYFTDPYYQRDYWQRTAPDLSENDVYYLPKGSKKIKVAASGLVKPNGIVGTPDGKYLYVSDINAGKTYKYAIEKNGELTEKQLIISKGSDGMTLDEKGNIYLTLGQGVFIYNPGGELIAELKIKDGPSNVCFAGKDKNILFITARKTIYTLPMKVKGVE</sequence>
<dbReference type="KEGG" id="pgs:CPT03_05785"/>
<dbReference type="Proteomes" id="UP000223749">
    <property type="component" value="Chromosome"/>
</dbReference>
<keyword evidence="2" id="KW-0732">Signal</keyword>
<gene>
    <name evidence="4" type="ORF">CPT03_05785</name>
</gene>
<feature type="chain" id="PRO_5013803564" evidence="2">
    <location>
        <begin position="25"/>
        <end position="304"/>
    </location>
</feature>
<dbReference type="PANTHER" id="PTHR47572:SF4">
    <property type="entry name" value="LACTONASE DRP35"/>
    <property type="match status" value="1"/>
</dbReference>
<proteinExistence type="predicted"/>
<feature type="signal peptide" evidence="2">
    <location>
        <begin position="1"/>
        <end position="24"/>
    </location>
</feature>
<evidence type="ECO:0000259" key="3">
    <source>
        <dbReference type="Pfam" id="PF08450"/>
    </source>
</evidence>
<dbReference type="GO" id="GO:0016787">
    <property type="term" value="F:hydrolase activity"/>
    <property type="evidence" value="ECO:0007669"/>
    <property type="project" value="UniProtKB-KW"/>
</dbReference>
<dbReference type="OrthoDB" id="241638at2"/>
<keyword evidence="5" id="KW-1185">Reference proteome</keyword>
<dbReference type="AlphaFoldDB" id="A0A2D1U334"/>
<keyword evidence="1" id="KW-0378">Hydrolase</keyword>
<evidence type="ECO:0000313" key="5">
    <source>
        <dbReference type="Proteomes" id="UP000223749"/>
    </source>
</evidence>
<dbReference type="InterPro" id="IPR051262">
    <property type="entry name" value="SMP-30/CGR1_Lactonase"/>
</dbReference>
<protein>
    <submittedName>
        <fullName evidence="4">Gluconolactonase</fullName>
    </submittedName>
</protein>
<name>A0A2D1U334_9SPHI</name>
<dbReference type="Gene3D" id="2.120.10.30">
    <property type="entry name" value="TolB, C-terminal domain"/>
    <property type="match status" value="1"/>
</dbReference>
<evidence type="ECO:0000256" key="2">
    <source>
        <dbReference type="SAM" id="SignalP"/>
    </source>
</evidence>
<evidence type="ECO:0000256" key="1">
    <source>
        <dbReference type="ARBA" id="ARBA00022801"/>
    </source>
</evidence>
<organism evidence="4 5">
    <name type="scientific">Pedobacter ginsengisoli</name>
    <dbReference type="NCBI Taxonomy" id="363852"/>
    <lineage>
        <taxon>Bacteria</taxon>
        <taxon>Pseudomonadati</taxon>
        <taxon>Bacteroidota</taxon>
        <taxon>Sphingobacteriia</taxon>
        <taxon>Sphingobacteriales</taxon>
        <taxon>Sphingobacteriaceae</taxon>
        <taxon>Pedobacter</taxon>
    </lineage>
</organism>
<dbReference type="EMBL" id="CP024091">
    <property type="protein sequence ID" value="ATP56003.1"/>
    <property type="molecule type" value="Genomic_DNA"/>
</dbReference>
<reference evidence="4 5" key="1">
    <citation type="submission" date="2017-10" db="EMBL/GenBank/DDBJ databases">
        <title>Whole genome of Pedobacter ginsengisoli T01R-27 isolated from tomato rhizosphere.</title>
        <authorList>
            <person name="Weon H.-Y."/>
            <person name="Lee S.A."/>
            <person name="Sang M.K."/>
            <person name="Song J."/>
        </authorList>
    </citation>
    <scope>NUCLEOTIDE SEQUENCE [LARGE SCALE GENOMIC DNA]</scope>
    <source>
        <strain evidence="4 5">T01R-27</strain>
    </source>
</reference>
<evidence type="ECO:0000313" key="4">
    <source>
        <dbReference type="EMBL" id="ATP56003.1"/>
    </source>
</evidence>
<dbReference type="InterPro" id="IPR013658">
    <property type="entry name" value="SGL"/>
</dbReference>
<dbReference type="Pfam" id="PF08450">
    <property type="entry name" value="SGL"/>
    <property type="match status" value="1"/>
</dbReference>
<feature type="domain" description="SMP-30/Gluconolactonase/LRE-like region" evidence="3">
    <location>
        <begin position="49"/>
        <end position="289"/>
    </location>
</feature>